<dbReference type="Proteomes" id="UP000011991">
    <property type="component" value="Unassembled WGS sequence"/>
</dbReference>
<evidence type="ECO:0000313" key="2">
    <source>
        <dbReference type="Proteomes" id="UP000011991"/>
    </source>
</evidence>
<proteinExistence type="predicted"/>
<sequence length="151" mass="17228">MKRMKKITVENYKQDKYYEKVVRAMAAVLERQENVSPIDVMLQLQRLTPKQVEDWRFARIAYLERVASRWAGDDESNPSVDGVSCARLKLDPIANRLSQVGQGQAANHVTVLKIGRAEIRGRLVAALHLPKTQTRTQKAQHVAYQGCHGYR</sequence>
<accession>M5RYR6</accession>
<protein>
    <submittedName>
        <fullName evidence="1">Uncharacterized protein</fullName>
    </submittedName>
</protein>
<evidence type="ECO:0000313" key="1">
    <source>
        <dbReference type="EMBL" id="EMI19074.1"/>
    </source>
</evidence>
<reference evidence="1 2" key="1">
    <citation type="journal article" date="2013" name="Mar. Genomics">
        <title>Expression of sulfatases in Rhodopirellula baltica and the diversity of sulfatases in the genus Rhodopirellula.</title>
        <authorList>
            <person name="Wegner C.E."/>
            <person name="Richter-Heitmann T."/>
            <person name="Klindworth A."/>
            <person name="Klockow C."/>
            <person name="Richter M."/>
            <person name="Achstetter T."/>
            <person name="Glockner F.O."/>
            <person name="Harder J."/>
        </authorList>
    </citation>
    <scope>NUCLEOTIDE SEQUENCE [LARGE SCALE GENOMIC DNA]</scope>
    <source>
        <strain evidence="1 2">SM1</strain>
    </source>
</reference>
<keyword evidence="2" id="KW-1185">Reference proteome</keyword>
<comment type="caution">
    <text evidence="1">The sequence shown here is derived from an EMBL/GenBank/DDBJ whole genome shotgun (WGS) entry which is preliminary data.</text>
</comment>
<organism evidence="1 2">
    <name type="scientific">Rhodopirellula maiorica SM1</name>
    <dbReference type="NCBI Taxonomy" id="1265738"/>
    <lineage>
        <taxon>Bacteria</taxon>
        <taxon>Pseudomonadati</taxon>
        <taxon>Planctomycetota</taxon>
        <taxon>Planctomycetia</taxon>
        <taxon>Pirellulales</taxon>
        <taxon>Pirellulaceae</taxon>
        <taxon>Novipirellula</taxon>
    </lineage>
</organism>
<gene>
    <name evidence="1" type="ORF">RMSM_03991</name>
</gene>
<dbReference type="EMBL" id="ANOG01000575">
    <property type="protein sequence ID" value="EMI19074.1"/>
    <property type="molecule type" value="Genomic_DNA"/>
</dbReference>
<dbReference type="AlphaFoldDB" id="M5RYR6"/>
<name>M5RYR6_9BACT</name>